<proteinExistence type="predicted"/>
<dbReference type="OrthoDB" id="882345at2"/>
<dbReference type="Proteomes" id="UP000256257">
    <property type="component" value="Unassembled WGS sequence"/>
</dbReference>
<dbReference type="RefSeq" id="WP_115929264.1">
    <property type="nucleotide sequence ID" value="NZ_QNVV01000016.1"/>
</dbReference>
<comment type="caution">
    <text evidence="1">The sequence shown here is derived from an EMBL/GenBank/DDBJ whole genome shotgun (WGS) entry which is preliminary data.</text>
</comment>
<name>A0A3D9AVQ1_9FLAO</name>
<accession>A0A3D9AVQ1</accession>
<keyword evidence="2" id="KW-1185">Reference proteome</keyword>
<dbReference type="EMBL" id="QNVV01000016">
    <property type="protein sequence ID" value="REC45401.1"/>
    <property type="molecule type" value="Genomic_DNA"/>
</dbReference>
<evidence type="ECO:0000313" key="2">
    <source>
        <dbReference type="Proteomes" id="UP000256257"/>
    </source>
</evidence>
<gene>
    <name evidence="1" type="ORF">DRF67_15780</name>
</gene>
<reference evidence="1 2" key="1">
    <citation type="submission" date="2018-06" db="EMBL/GenBank/DDBJ databases">
        <title>Novel Chryseobacterium species.</title>
        <authorList>
            <person name="Newman J."/>
            <person name="Hugo C."/>
            <person name="Oosthuizen L."/>
            <person name="Charimba G."/>
        </authorList>
    </citation>
    <scope>NUCLEOTIDE SEQUENCE [LARGE SCALE GENOMIC DNA]</scope>
    <source>
        <strain evidence="1 2">7_F195</strain>
    </source>
</reference>
<dbReference type="AlphaFoldDB" id="A0A3D9AVQ1"/>
<protein>
    <submittedName>
        <fullName evidence="1">Uncharacterized protein</fullName>
    </submittedName>
</protein>
<organism evidence="1 2">
    <name type="scientific">Chryseobacterium pennipullorum</name>
    <dbReference type="NCBI Taxonomy" id="2258963"/>
    <lineage>
        <taxon>Bacteria</taxon>
        <taxon>Pseudomonadati</taxon>
        <taxon>Bacteroidota</taxon>
        <taxon>Flavobacteriia</taxon>
        <taxon>Flavobacteriales</taxon>
        <taxon>Weeksellaceae</taxon>
        <taxon>Chryseobacterium group</taxon>
        <taxon>Chryseobacterium</taxon>
    </lineage>
</organism>
<evidence type="ECO:0000313" key="1">
    <source>
        <dbReference type="EMBL" id="REC45401.1"/>
    </source>
</evidence>
<sequence>MRGQDFLDLLAEDTQMMGKKLAERVADQLQRGNLLGFHHRDYCGMAMGMNAEQHFLYGEFYDGTDFSVPQIFKSKDAFVAWLASQSTASLARLDAEDFYKGNQVITRERLLEFVMG</sequence>